<evidence type="ECO:0000313" key="2">
    <source>
        <dbReference type="EMBL" id="KIW56449.1"/>
    </source>
</evidence>
<dbReference type="HOGENOM" id="CLU_767342_0_0_1"/>
<evidence type="ECO:0000259" key="1">
    <source>
        <dbReference type="PROSITE" id="PS51819"/>
    </source>
</evidence>
<dbReference type="SUPFAM" id="SSF54593">
    <property type="entry name" value="Glyoxalase/Bleomycin resistance protein/Dihydroxybiphenyl dioxygenase"/>
    <property type="match status" value="2"/>
</dbReference>
<dbReference type="Gene3D" id="3.10.180.10">
    <property type="entry name" value="2,3-Dihydroxybiphenyl 1,2-Dioxygenase, domain 1"/>
    <property type="match status" value="2"/>
</dbReference>
<evidence type="ECO:0000313" key="3">
    <source>
        <dbReference type="Proteomes" id="UP000054342"/>
    </source>
</evidence>
<dbReference type="PROSITE" id="PS51819">
    <property type="entry name" value="VOC"/>
    <property type="match status" value="2"/>
</dbReference>
<proteinExistence type="predicted"/>
<accession>A0A0D2F8U2</accession>
<dbReference type="InterPro" id="IPR037523">
    <property type="entry name" value="VOC_core"/>
</dbReference>
<organism evidence="2 3">
    <name type="scientific">Exophiala xenobiotica</name>
    <dbReference type="NCBI Taxonomy" id="348802"/>
    <lineage>
        <taxon>Eukaryota</taxon>
        <taxon>Fungi</taxon>
        <taxon>Dikarya</taxon>
        <taxon>Ascomycota</taxon>
        <taxon>Pezizomycotina</taxon>
        <taxon>Eurotiomycetes</taxon>
        <taxon>Chaetothyriomycetidae</taxon>
        <taxon>Chaetothyriales</taxon>
        <taxon>Herpotrichiellaceae</taxon>
        <taxon>Exophiala</taxon>
    </lineage>
</organism>
<dbReference type="STRING" id="348802.A0A0D2F8U2"/>
<dbReference type="PANTHER" id="PTHR21366">
    <property type="entry name" value="GLYOXALASE FAMILY PROTEIN"/>
    <property type="match status" value="1"/>
</dbReference>
<dbReference type="RefSeq" id="XP_013317033.1">
    <property type="nucleotide sequence ID" value="XM_013461579.1"/>
</dbReference>
<dbReference type="OrthoDB" id="5371818at2759"/>
<dbReference type="InterPro" id="IPR029068">
    <property type="entry name" value="Glyas_Bleomycin-R_OHBP_Dase"/>
</dbReference>
<dbReference type="InterPro" id="IPR004360">
    <property type="entry name" value="Glyas_Fos-R_dOase_dom"/>
</dbReference>
<dbReference type="AlphaFoldDB" id="A0A0D2F8U2"/>
<dbReference type="EMBL" id="KN847319">
    <property type="protein sequence ID" value="KIW56449.1"/>
    <property type="molecule type" value="Genomic_DNA"/>
</dbReference>
<sequence length="361" mass="40469">MTASDVYENAGTKVLRPAYLAHVVLRTPDPESFKAMCDFYVKFLNAEITYRNNVLCFLTYDEEHHRIAFGIFPDTVKRVGKPAGLAHIAFTYNTLQDLAVSYRQRKALGLTPFWCVNHGPTTSPYFRDPDGNELETQVDNFDTPQEASEFFASKEFEDNPIGVDFDPEELIERLKSGEDDRSIKKRKNIGMKCKFNHVAVAVDDLDAAVKWYTETLGFHQIIPAAHMSRKQDPHGIVFRVYGPDLHDVKVAYLGAENQIGFEIFQFIDPPHQGATIASPALFDARAWTRGGFFHIAVTTTEPEMLAERVQVAGGKRVGKSVTLPNGETALYVQDPWGNVIEVCSADFERLITPRAGDDGLC</sequence>
<gene>
    <name evidence="2" type="ORF">PV05_05108</name>
</gene>
<keyword evidence="3" id="KW-1185">Reference proteome</keyword>
<name>A0A0D2F8U2_9EURO</name>
<dbReference type="GeneID" id="25327016"/>
<feature type="domain" description="VOC" evidence="1">
    <location>
        <begin position="19"/>
        <end position="139"/>
    </location>
</feature>
<protein>
    <recommendedName>
        <fullName evidence="1">VOC domain-containing protein</fullName>
    </recommendedName>
</protein>
<dbReference type="Pfam" id="PF00903">
    <property type="entry name" value="Glyoxalase"/>
    <property type="match status" value="2"/>
</dbReference>
<dbReference type="InterPro" id="IPR050383">
    <property type="entry name" value="GlyoxalaseI/FosfomycinResist"/>
</dbReference>
<dbReference type="Proteomes" id="UP000054342">
    <property type="component" value="Unassembled WGS sequence"/>
</dbReference>
<feature type="domain" description="VOC" evidence="1">
    <location>
        <begin position="194"/>
        <end position="345"/>
    </location>
</feature>
<reference evidence="2 3" key="1">
    <citation type="submission" date="2015-01" db="EMBL/GenBank/DDBJ databases">
        <title>The Genome Sequence of Exophiala xenobiotica CBS118157.</title>
        <authorList>
            <consortium name="The Broad Institute Genomics Platform"/>
            <person name="Cuomo C."/>
            <person name="de Hoog S."/>
            <person name="Gorbushina A."/>
            <person name="Stielow B."/>
            <person name="Teixiera M."/>
            <person name="Abouelleil A."/>
            <person name="Chapman S.B."/>
            <person name="Priest M."/>
            <person name="Young S.K."/>
            <person name="Wortman J."/>
            <person name="Nusbaum C."/>
            <person name="Birren B."/>
        </authorList>
    </citation>
    <scope>NUCLEOTIDE SEQUENCE [LARGE SCALE GENOMIC DNA]</scope>
    <source>
        <strain evidence="2 3">CBS 118157</strain>
    </source>
</reference>